<dbReference type="InterPro" id="IPR027417">
    <property type="entry name" value="P-loop_NTPase"/>
</dbReference>
<reference evidence="5" key="2">
    <citation type="submission" date="2025-08" db="UniProtKB">
        <authorList>
            <consortium name="RefSeq"/>
        </authorList>
    </citation>
    <scope>IDENTIFICATION</scope>
    <source>
        <strain evidence="5">S238N-H82</strain>
        <tissue evidence="5">Testes</tissue>
    </source>
</reference>
<evidence type="ECO:0000313" key="4">
    <source>
        <dbReference type="Proteomes" id="UP000001554"/>
    </source>
</evidence>
<gene>
    <name evidence="5" type="primary">LOC118416320</name>
</gene>
<organism evidence="4 5">
    <name type="scientific">Branchiostoma floridae</name>
    <name type="common">Florida lancelet</name>
    <name type="synonym">Amphioxus</name>
    <dbReference type="NCBI Taxonomy" id="7739"/>
    <lineage>
        <taxon>Eukaryota</taxon>
        <taxon>Metazoa</taxon>
        <taxon>Chordata</taxon>
        <taxon>Cephalochordata</taxon>
        <taxon>Leptocardii</taxon>
        <taxon>Amphioxiformes</taxon>
        <taxon>Branchiostomatidae</taxon>
        <taxon>Branchiostoma</taxon>
    </lineage>
</organism>
<dbReference type="InterPro" id="IPR039788">
    <property type="entry name" value="NOL4/NOL4L"/>
</dbReference>
<accession>A0A9J7L994</accession>
<keyword evidence="2" id="KW-0547">Nucleotide-binding</keyword>
<dbReference type="InterPro" id="IPR020859">
    <property type="entry name" value="ROC"/>
</dbReference>
<evidence type="ECO:0000313" key="5">
    <source>
        <dbReference type="RefSeq" id="XP_035677303.1"/>
    </source>
</evidence>
<dbReference type="Proteomes" id="UP000001554">
    <property type="component" value="Chromosome 5"/>
</dbReference>
<dbReference type="PANTHER" id="PTHR12449:SF18">
    <property type="entry name" value="DEATH DOMAIN-CONTAINING PROTEIN"/>
    <property type="match status" value="1"/>
</dbReference>
<dbReference type="PANTHER" id="PTHR12449">
    <property type="entry name" value="DEATH DOMAIN-CONTAINING PROTEIN"/>
    <property type="match status" value="1"/>
</dbReference>
<dbReference type="Pfam" id="PF08477">
    <property type="entry name" value="Roc"/>
    <property type="match status" value="1"/>
</dbReference>
<dbReference type="AlphaFoldDB" id="A0A9J7L994"/>
<dbReference type="Gene3D" id="3.40.50.300">
    <property type="entry name" value="P-loop containing nucleotide triphosphate hydrolases"/>
    <property type="match status" value="1"/>
</dbReference>
<proteinExistence type="predicted"/>
<evidence type="ECO:0000259" key="3">
    <source>
        <dbReference type="PROSITE" id="PS51424"/>
    </source>
</evidence>
<dbReference type="Gene3D" id="3.30.70.1390">
    <property type="entry name" value="ROC domain from the Parkinson's disease-associated leucine-rich repeat kinase 2"/>
    <property type="match status" value="1"/>
</dbReference>
<dbReference type="OMA" id="EQEVHYW"/>
<dbReference type="KEGG" id="bfo:118416320"/>
<name>A0A9J7L994_BRAFL</name>
<dbReference type="OrthoDB" id="9988411at2759"/>
<reference evidence="4" key="1">
    <citation type="journal article" date="2020" name="Nat. Ecol. Evol.">
        <title>Deeply conserved synteny resolves early events in vertebrate evolution.</title>
        <authorList>
            <person name="Simakov O."/>
            <person name="Marletaz F."/>
            <person name="Yue J.X."/>
            <person name="O'Connell B."/>
            <person name="Jenkins J."/>
            <person name="Brandt A."/>
            <person name="Calef R."/>
            <person name="Tung C.H."/>
            <person name="Huang T.K."/>
            <person name="Schmutz J."/>
            <person name="Satoh N."/>
            <person name="Yu J.K."/>
            <person name="Putnam N.H."/>
            <person name="Green R.E."/>
            <person name="Rokhsar D.S."/>
        </authorList>
    </citation>
    <scope>NUCLEOTIDE SEQUENCE [LARGE SCALE GENOMIC DNA]</scope>
    <source>
        <strain evidence="4">S238N-H82</strain>
    </source>
</reference>
<dbReference type="GeneID" id="118416320"/>
<protein>
    <submittedName>
        <fullName evidence="5">Death-associated protein kinase 1-like</fullName>
    </submittedName>
</protein>
<dbReference type="RefSeq" id="XP_035677303.1">
    <property type="nucleotide sequence ID" value="XM_035821410.1"/>
</dbReference>
<sequence>MAFAANVASQFVIMGGNFEKKLKQEKSYHELLQQSGGMKVNRFKVFIGGNETTGKSTLKQSLTKGLLSALIQRLSRRPLSQPHDPTPGVDIGTFHVPGVGEISVWDFAGQSEYAVTHNMFMDAENTVFIVLYNITDSENTQEKQVHWWLCFIKSCNPDRQPDVILVASHADQVALSAGRSYQN</sequence>
<dbReference type="GO" id="GO:0000166">
    <property type="term" value="F:nucleotide binding"/>
    <property type="evidence" value="ECO:0007669"/>
    <property type="project" value="UniProtKB-KW"/>
</dbReference>
<feature type="domain" description="Roc" evidence="3">
    <location>
        <begin position="36"/>
        <end position="183"/>
    </location>
</feature>
<evidence type="ECO:0000256" key="2">
    <source>
        <dbReference type="ARBA" id="ARBA00022741"/>
    </source>
</evidence>
<evidence type="ECO:0000256" key="1">
    <source>
        <dbReference type="ARBA" id="ARBA00022737"/>
    </source>
</evidence>
<dbReference type="SUPFAM" id="SSF52540">
    <property type="entry name" value="P-loop containing nucleoside triphosphate hydrolases"/>
    <property type="match status" value="1"/>
</dbReference>
<keyword evidence="1" id="KW-0677">Repeat</keyword>
<keyword evidence="4" id="KW-1185">Reference proteome</keyword>
<dbReference type="PROSITE" id="PS51424">
    <property type="entry name" value="ROC"/>
    <property type="match status" value="1"/>
</dbReference>